<comment type="caution">
    <text evidence="1">The sequence shown here is derived from an EMBL/GenBank/DDBJ whole genome shotgun (WGS) entry which is preliminary data.</text>
</comment>
<gene>
    <name evidence="1" type="ORF">L6164_014800</name>
</gene>
<keyword evidence="2" id="KW-1185">Reference proteome</keyword>
<sequence>MSLVEIANEAIKHALKALRKRQLLEEGAHVPAFVAFSRPIAPEGSEWKVKAENLQLELEQCYKSSISIV</sequence>
<reference evidence="1 2" key="1">
    <citation type="journal article" date="2022" name="DNA Res.">
        <title>Chromosomal-level genome assembly of the orchid tree Bauhinia variegata (Leguminosae; Cercidoideae) supports the allotetraploid origin hypothesis of Bauhinia.</title>
        <authorList>
            <person name="Zhong Y."/>
            <person name="Chen Y."/>
            <person name="Zheng D."/>
            <person name="Pang J."/>
            <person name="Liu Y."/>
            <person name="Luo S."/>
            <person name="Meng S."/>
            <person name="Qian L."/>
            <person name="Wei D."/>
            <person name="Dai S."/>
            <person name="Zhou R."/>
        </authorList>
    </citation>
    <scope>NUCLEOTIDE SEQUENCE [LARGE SCALE GENOMIC DNA]</scope>
    <source>
        <strain evidence="1">BV-YZ2020</strain>
    </source>
</reference>
<dbReference type="EMBL" id="CM039431">
    <property type="protein sequence ID" value="KAI4336254.1"/>
    <property type="molecule type" value="Genomic_DNA"/>
</dbReference>
<accession>A0ACB9NIQ4</accession>
<proteinExistence type="predicted"/>
<dbReference type="Proteomes" id="UP000828941">
    <property type="component" value="Chromosome 6"/>
</dbReference>
<evidence type="ECO:0000313" key="2">
    <source>
        <dbReference type="Proteomes" id="UP000828941"/>
    </source>
</evidence>
<organism evidence="1 2">
    <name type="scientific">Bauhinia variegata</name>
    <name type="common">Purple orchid tree</name>
    <name type="synonym">Phanera variegata</name>
    <dbReference type="NCBI Taxonomy" id="167791"/>
    <lineage>
        <taxon>Eukaryota</taxon>
        <taxon>Viridiplantae</taxon>
        <taxon>Streptophyta</taxon>
        <taxon>Embryophyta</taxon>
        <taxon>Tracheophyta</taxon>
        <taxon>Spermatophyta</taxon>
        <taxon>Magnoliopsida</taxon>
        <taxon>eudicotyledons</taxon>
        <taxon>Gunneridae</taxon>
        <taxon>Pentapetalae</taxon>
        <taxon>rosids</taxon>
        <taxon>fabids</taxon>
        <taxon>Fabales</taxon>
        <taxon>Fabaceae</taxon>
        <taxon>Cercidoideae</taxon>
        <taxon>Cercideae</taxon>
        <taxon>Bauhiniinae</taxon>
        <taxon>Bauhinia</taxon>
    </lineage>
</organism>
<name>A0ACB9NIQ4_BAUVA</name>
<evidence type="ECO:0000313" key="1">
    <source>
        <dbReference type="EMBL" id="KAI4336254.1"/>
    </source>
</evidence>
<protein>
    <submittedName>
        <fullName evidence="1">Uncharacterized protein</fullName>
    </submittedName>
</protein>